<sequence length="325" mass="37727">MYGTNRKTGSRPKDVCRRISIINLMIVFKDLTLYDKDLITSYTLHSNYRNCDLSFSNLCSWRFLYHTTYAVINGFLVFKFWLSNDRMSYMQPVGDGDIKELLDMLIVDATMEGQDFRMLGICPKIKAELENILPDKLAFTYARDYSDYIYLREDLATLIGKRYQPKRNHINRFKKEYTYRYAPITPDAIRDCLLLEAEWQKANKLRQGEDASDENQAVFFALNHFEELGLTGGILYANDKAAAFTYGMPISQDTFGVHVEKADAAVNGAYSMINYEFANRIPKQYTYVNREEDLGIEGLRKAKLSYYPEIILDKYVAHSKKESIL</sequence>
<dbReference type="EMBL" id="SNRY01001998">
    <property type="protein sequence ID" value="KAA6327406.1"/>
    <property type="molecule type" value="Genomic_DNA"/>
</dbReference>
<dbReference type="InterPro" id="IPR024320">
    <property type="entry name" value="LPG_synthase_C"/>
</dbReference>
<gene>
    <name evidence="2" type="ORF">EZS27_023602</name>
</gene>
<comment type="caution">
    <text evidence="2">The sequence shown here is derived from an EMBL/GenBank/DDBJ whole genome shotgun (WGS) entry which is preliminary data.</text>
</comment>
<dbReference type="SUPFAM" id="SSF55729">
    <property type="entry name" value="Acyl-CoA N-acyltransferases (Nat)"/>
    <property type="match status" value="2"/>
</dbReference>
<evidence type="ECO:0000313" key="2">
    <source>
        <dbReference type="EMBL" id="KAA6327406.1"/>
    </source>
</evidence>
<proteinExistence type="predicted"/>
<dbReference type="InterPro" id="IPR016181">
    <property type="entry name" value="Acyl_CoA_acyltransferase"/>
</dbReference>
<accession>A0A5J4R0B2</accession>
<name>A0A5J4R0B2_9ZZZZ</name>
<reference evidence="2" key="1">
    <citation type="submission" date="2019-03" db="EMBL/GenBank/DDBJ databases">
        <title>Single cell metagenomics reveals metabolic interactions within the superorganism composed of flagellate Streblomastix strix and complex community of Bacteroidetes bacteria on its surface.</title>
        <authorList>
            <person name="Treitli S.C."/>
            <person name="Kolisko M."/>
            <person name="Husnik F."/>
            <person name="Keeling P."/>
            <person name="Hampl V."/>
        </authorList>
    </citation>
    <scope>NUCLEOTIDE SEQUENCE</scope>
    <source>
        <strain evidence="2">STM</strain>
    </source>
</reference>
<evidence type="ECO:0000259" key="1">
    <source>
        <dbReference type="Pfam" id="PF09924"/>
    </source>
</evidence>
<protein>
    <recommendedName>
        <fullName evidence="1">Phosphatidylglycerol lysyltransferase C-terminal domain-containing protein</fullName>
    </recommendedName>
</protein>
<dbReference type="Gene3D" id="3.40.630.30">
    <property type="match status" value="1"/>
</dbReference>
<feature type="domain" description="Phosphatidylglycerol lysyltransferase C-terminal" evidence="1">
    <location>
        <begin position="49"/>
        <end position="317"/>
    </location>
</feature>
<dbReference type="PANTHER" id="PTHR41373">
    <property type="entry name" value="DUF2156 DOMAIN-CONTAINING PROTEIN"/>
    <property type="match status" value="1"/>
</dbReference>
<dbReference type="PANTHER" id="PTHR41373:SF1">
    <property type="entry name" value="PHOSPHATIDYLGLYCEROL LYSYLTRANSFERASE C-TERMINAL DOMAIN-CONTAINING PROTEIN"/>
    <property type="match status" value="1"/>
</dbReference>
<dbReference type="AlphaFoldDB" id="A0A5J4R0B2"/>
<dbReference type="PIRSF" id="PIRSF018688">
    <property type="entry name" value="UCP018688"/>
    <property type="match status" value="1"/>
</dbReference>
<dbReference type="InterPro" id="IPR016732">
    <property type="entry name" value="UCP018688"/>
</dbReference>
<organism evidence="2">
    <name type="scientific">termite gut metagenome</name>
    <dbReference type="NCBI Taxonomy" id="433724"/>
    <lineage>
        <taxon>unclassified sequences</taxon>
        <taxon>metagenomes</taxon>
        <taxon>organismal metagenomes</taxon>
    </lineage>
</organism>
<dbReference type="Pfam" id="PF09924">
    <property type="entry name" value="LPG_synthase_C"/>
    <property type="match status" value="1"/>
</dbReference>